<evidence type="ECO:0000313" key="10">
    <source>
        <dbReference type="EMBL" id="CAE1265101.1"/>
    </source>
</evidence>
<dbReference type="PROSITE" id="PS00028">
    <property type="entry name" value="ZINC_FINGER_C2H2_1"/>
    <property type="match status" value="5"/>
</dbReference>
<protein>
    <recommendedName>
        <fullName evidence="9">C2H2-type domain-containing protein</fullName>
    </recommendedName>
</protein>
<dbReference type="EMBL" id="CAHIKZ030001468">
    <property type="protein sequence ID" value="CAE1265101.1"/>
    <property type="molecule type" value="Genomic_DNA"/>
</dbReference>
<dbReference type="PANTHER" id="PTHR16515">
    <property type="entry name" value="PR DOMAIN ZINC FINGER PROTEIN"/>
    <property type="match status" value="1"/>
</dbReference>
<feature type="domain" description="C2H2-type" evidence="9">
    <location>
        <begin position="72"/>
        <end position="94"/>
    </location>
</feature>
<feature type="compositionally biased region" description="Low complexity" evidence="8">
    <location>
        <begin position="264"/>
        <end position="281"/>
    </location>
</feature>
<dbReference type="PROSITE" id="PS50157">
    <property type="entry name" value="ZINC_FINGER_C2H2_2"/>
    <property type="match status" value="4"/>
</dbReference>
<dbReference type="AlphaFoldDB" id="A0A812CEF8"/>
<feature type="domain" description="C2H2-type" evidence="9">
    <location>
        <begin position="100"/>
        <end position="127"/>
    </location>
</feature>
<evidence type="ECO:0000256" key="2">
    <source>
        <dbReference type="ARBA" id="ARBA00022723"/>
    </source>
</evidence>
<keyword evidence="4 7" id="KW-0863">Zinc-finger</keyword>
<evidence type="ECO:0000256" key="3">
    <source>
        <dbReference type="ARBA" id="ARBA00022737"/>
    </source>
</evidence>
<dbReference type="SMART" id="SM00355">
    <property type="entry name" value="ZnF_C2H2"/>
    <property type="match status" value="6"/>
</dbReference>
<keyword evidence="2" id="KW-0479">Metal-binding</keyword>
<evidence type="ECO:0000256" key="6">
    <source>
        <dbReference type="ARBA" id="ARBA00023242"/>
    </source>
</evidence>
<evidence type="ECO:0000256" key="8">
    <source>
        <dbReference type="SAM" id="MobiDB-lite"/>
    </source>
</evidence>
<dbReference type="GO" id="GO:0010468">
    <property type="term" value="P:regulation of gene expression"/>
    <property type="evidence" value="ECO:0007669"/>
    <property type="project" value="TreeGrafter"/>
</dbReference>
<dbReference type="OrthoDB" id="8922241at2759"/>
<feature type="region of interest" description="Disordered" evidence="8">
    <location>
        <begin position="126"/>
        <end position="148"/>
    </location>
</feature>
<keyword evidence="11" id="KW-1185">Reference proteome</keyword>
<accession>A0A812CEF8</accession>
<reference evidence="10" key="1">
    <citation type="submission" date="2021-01" db="EMBL/GenBank/DDBJ databases">
        <authorList>
            <person name="Li R."/>
            <person name="Bekaert M."/>
        </authorList>
    </citation>
    <scope>NUCLEOTIDE SEQUENCE</scope>
    <source>
        <strain evidence="10">Farmed</strain>
    </source>
</reference>
<evidence type="ECO:0000256" key="4">
    <source>
        <dbReference type="ARBA" id="ARBA00022771"/>
    </source>
</evidence>
<proteinExistence type="predicted"/>
<dbReference type="InterPro" id="IPR036236">
    <property type="entry name" value="Znf_C2H2_sf"/>
</dbReference>
<dbReference type="InterPro" id="IPR050331">
    <property type="entry name" value="Zinc_finger"/>
</dbReference>
<evidence type="ECO:0000259" key="9">
    <source>
        <dbReference type="PROSITE" id="PS50157"/>
    </source>
</evidence>
<evidence type="ECO:0000256" key="5">
    <source>
        <dbReference type="ARBA" id="ARBA00022833"/>
    </source>
</evidence>
<dbReference type="Gene3D" id="3.30.160.60">
    <property type="entry name" value="Classic Zinc Finger"/>
    <property type="match status" value="3"/>
</dbReference>
<name>A0A812CEF8_ACAPH</name>
<dbReference type="Proteomes" id="UP000597762">
    <property type="component" value="Unassembled WGS sequence"/>
</dbReference>
<dbReference type="PANTHER" id="PTHR16515:SF66">
    <property type="entry name" value="C2H2-TYPE DOMAIN-CONTAINING PROTEIN"/>
    <property type="match status" value="1"/>
</dbReference>
<evidence type="ECO:0000313" key="11">
    <source>
        <dbReference type="Proteomes" id="UP000597762"/>
    </source>
</evidence>
<sequence length="441" mass="48561">MQPGQMTPKKRKRVHSCSICGGSYSTPSQLQRHSRVHSGERPYVCNLCGRRFTRSDHVKQHLKIHSPHRQKNMCRICGSQFYKSQILGSHLRRHDVYQIHLCHQCGEGFQEAEELEKHERLHNIKTDIRPSGEGTDGVPSTSSEAQEGEGNWLGCARFCLAQIPSISNKILQTPNRKNENSCEENADAIESATPEFNNIEITPKASPEENSESPQISVSPGYSLVTTASEVPEENAPAEAITSSSNSTIFMVATPPNNVENETVVKTTSTSTSHATTTSRSASRKAGRPLKAVIKREPVVTTTTAPTSVNDVRAPRCTISLLAASRTSVTRAEVCTRRSISSTTPTVASNAVVLTTPKETTTTTTSPSSMGTPPFLLNGKRLGRCEYCGIWFEDYAMCMLHNSLHSADDADPFTCRKCLKKLGNRLEFMAHLVWHLDPELP</sequence>
<evidence type="ECO:0000256" key="1">
    <source>
        <dbReference type="ARBA" id="ARBA00004123"/>
    </source>
</evidence>
<keyword evidence="6" id="KW-0539">Nucleus</keyword>
<evidence type="ECO:0000256" key="7">
    <source>
        <dbReference type="PROSITE-ProRule" id="PRU00042"/>
    </source>
</evidence>
<keyword evidence="3" id="KW-0677">Repeat</keyword>
<dbReference type="SUPFAM" id="SSF57667">
    <property type="entry name" value="beta-beta-alpha zinc fingers"/>
    <property type="match status" value="2"/>
</dbReference>
<gene>
    <name evidence="10" type="ORF">SPHA_34518</name>
</gene>
<feature type="domain" description="C2H2-type" evidence="9">
    <location>
        <begin position="43"/>
        <end position="70"/>
    </location>
</feature>
<dbReference type="GO" id="GO:0008270">
    <property type="term" value="F:zinc ion binding"/>
    <property type="evidence" value="ECO:0007669"/>
    <property type="project" value="UniProtKB-KW"/>
</dbReference>
<dbReference type="Pfam" id="PF00096">
    <property type="entry name" value="zf-C2H2"/>
    <property type="match status" value="2"/>
</dbReference>
<dbReference type="InterPro" id="IPR013087">
    <property type="entry name" value="Znf_C2H2_type"/>
</dbReference>
<keyword evidence="5" id="KW-0862">Zinc</keyword>
<comment type="caution">
    <text evidence="10">The sequence shown here is derived from an EMBL/GenBank/DDBJ whole genome shotgun (WGS) entry which is preliminary data.</text>
</comment>
<dbReference type="FunFam" id="3.30.160.60:FF:000110">
    <property type="entry name" value="Zinc finger protein-like"/>
    <property type="match status" value="1"/>
</dbReference>
<feature type="region of interest" description="Disordered" evidence="8">
    <location>
        <begin position="264"/>
        <end position="288"/>
    </location>
</feature>
<organism evidence="10 11">
    <name type="scientific">Acanthosepion pharaonis</name>
    <name type="common">Pharaoh cuttlefish</name>
    <name type="synonym">Sepia pharaonis</name>
    <dbReference type="NCBI Taxonomy" id="158019"/>
    <lineage>
        <taxon>Eukaryota</taxon>
        <taxon>Metazoa</taxon>
        <taxon>Spiralia</taxon>
        <taxon>Lophotrochozoa</taxon>
        <taxon>Mollusca</taxon>
        <taxon>Cephalopoda</taxon>
        <taxon>Coleoidea</taxon>
        <taxon>Decapodiformes</taxon>
        <taxon>Sepiida</taxon>
        <taxon>Sepiina</taxon>
        <taxon>Sepiidae</taxon>
        <taxon>Acanthosepion</taxon>
    </lineage>
</organism>
<dbReference type="GO" id="GO:0005634">
    <property type="term" value="C:nucleus"/>
    <property type="evidence" value="ECO:0007669"/>
    <property type="project" value="UniProtKB-SubCell"/>
</dbReference>
<comment type="subcellular location">
    <subcellularLocation>
        <location evidence="1">Nucleus</location>
    </subcellularLocation>
</comment>
<feature type="domain" description="C2H2-type" evidence="9">
    <location>
        <begin position="15"/>
        <end position="42"/>
    </location>
</feature>